<gene>
    <name evidence="2" type="ORF">DIZ80_07440</name>
</gene>
<feature type="signal peptide" evidence="1">
    <location>
        <begin position="1"/>
        <end position="22"/>
    </location>
</feature>
<keyword evidence="3" id="KW-1185">Reference proteome</keyword>
<reference evidence="2 3" key="1">
    <citation type="journal article" date="2018" name="ISME J.">
        <title>Endosymbiont genomes yield clues of tubeworm success.</title>
        <authorList>
            <person name="Li Y."/>
            <person name="Liles M.R."/>
            <person name="Halanych K.M."/>
        </authorList>
    </citation>
    <scope>NUCLEOTIDE SEQUENCE [LARGE SCALE GENOMIC DNA]</scope>
    <source>
        <strain evidence="2">A1464</strain>
    </source>
</reference>
<organism evidence="2 3">
    <name type="scientific">endosymbiont of Galathealinum brachiosum</name>
    <dbReference type="NCBI Taxonomy" id="2200906"/>
    <lineage>
        <taxon>Bacteria</taxon>
        <taxon>Pseudomonadati</taxon>
        <taxon>Pseudomonadota</taxon>
        <taxon>Gammaproteobacteria</taxon>
        <taxon>sulfur-oxidizing symbionts</taxon>
    </lineage>
</organism>
<evidence type="ECO:0000256" key="1">
    <source>
        <dbReference type="SAM" id="SignalP"/>
    </source>
</evidence>
<feature type="chain" id="PRO_5016885307" description="DUF4412 domain-containing protein" evidence="1">
    <location>
        <begin position="23"/>
        <end position="267"/>
    </location>
</feature>
<evidence type="ECO:0008006" key="4">
    <source>
        <dbReference type="Google" id="ProtNLM"/>
    </source>
</evidence>
<dbReference type="EMBL" id="QFXC01000008">
    <property type="protein sequence ID" value="RDH83959.1"/>
    <property type="molecule type" value="Genomic_DNA"/>
</dbReference>
<evidence type="ECO:0000313" key="3">
    <source>
        <dbReference type="Proteomes" id="UP000254266"/>
    </source>
</evidence>
<proteinExistence type="predicted"/>
<sequence length="267" mass="30430">MKKLSLLSALLISVFINNTIQAAVAIQTRDSQHQVSTIYIDGNKARIEMPQNEGYVVMDLASKTMNVVIHRHRTVMDMSEFLLDNGRNSAPTKYVDTYTKTMGLGPTIAGYETEEYALYANDNYCGSLYVSVEAMRDMGVKKFAYAFANMEKNMDAKLAGMTGMGIDAFTEPCDEADRKMSLRLREIGFPLKSIDQNKRLESVVTRINKKARLPVNAFKIPADYKLTNTSEMINDAMKQMQKMQPQMQEMMKNMTPEQRQMMQQYTR</sequence>
<dbReference type="Proteomes" id="UP000254266">
    <property type="component" value="Unassembled WGS sequence"/>
</dbReference>
<keyword evidence="1" id="KW-0732">Signal</keyword>
<dbReference type="AlphaFoldDB" id="A0A370DGB6"/>
<accession>A0A370DGB6</accession>
<name>A0A370DGB6_9GAMM</name>
<evidence type="ECO:0000313" key="2">
    <source>
        <dbReference type="EMBL" id="RDH83959.1"/>
    </source>
</evidence>
<comment type="caution">
    <text evidence="2">The sequence shown here is derived from an EMBL/GenBank/DDBJ whole genome shotgun (WGS) entry which is preliminary data.</text>
</comment>
<protein>
    <recommendedName>
        <fullName evidence="4">DUF4412 domain-containing protein</fullName>
    </recommendedName>
</protein>